<keyword evidence="4" id="KW-0233">DNA recombination</keyword>
<evidence type="ECO:0000313" key="9">
    <source>
        <dbReference type="Proteomes" id="UP001265550"/>
    </source>
</evidence>
<evidence type="ECO:0000313" key="8">
    <source>
        <dbReference type="EMBL" id="MDR7093771.1"/>
    </source>
</evidence>
<evidence type="ECO:0000256" key="6">
    <source>
        <dbReference type="SAM" id="MobiDB-lite"/>
    </source>
</evidence>
<dbReference type="Proteomes" id="UP001265550">
    <property type="component" value="Unassembled WGS sequence"/>
</dbReference>
<dbReference type="InterPro" id="IPR010998">
    <property type="entry name" value="Integrase_recombinase_N"/>
</dbReference>
<dbReference type="Gene3D" id="1.10.150.130">
    <property type="match status" value="1"/>
</dbReference>
<dbReference type="Pfam" id="PF20172">
    <property type="entry name" value="DUF6538"/>
    <property type="match status" value="1"/>
</dbReference>
<dbReference type="SUPFAM" id="SSF56349">
    <property type="entry name" value="DNA breaking-rejoining enzymes"/>
    <property type="match status" value="1"/>
</dbReference>
<dbReference type="RefSeq" id="WP_204732360.1">
    <property type="nucleotide sequence ID" value="NZ_JAVDWE010000003.1"/>
</dbReference>
<accession>A0ABU1V8H7</accession>
<dbReference type="InterPro" id="IPR046668">
    <property type="entry name" value="DUF6538"/>
</dbReference>
<dbReference type="Gene3D" id="1.10.443.10">
    <property type="entry name" value="Intergrase catalytic core"/>
    <property type="match status" value="1"/>
</dbReference>
<dbReference type="CDD" id="cd01184">
    <property type="entry name" value="INT_C_like_1"/>
    <property type="match status" value="1"/>
</dbReference>
<dbReference type="InterPro" id="IPR044068">
    <property type="entry name" value="CB"/>
</dbReference>
<evidence type="ECO:0000256" key="4">
    <source>
        <dbReference type="ARBA" id="ARBA00023172"/>
    </source>
</evidence>
<dbReference type="InterPro" id="IPR011010">
    <property type="entry name" value="DNA_brk_join_enz"/>
</dbReference>
<dbReference type="PANTHER" id="PTHR30349:SF41">
    <property type="entry name" value="INTEGRASE_RECOMBINASE PROTEIN MJ0367-RELATED"/>
    <property type="match status" value="1"/>
</dbReference>
<feature type="domain" description="Core-binding (CB)" evidence="7">
    <location>
        <begin position="220"/>
        <end position="298"/>
    </location>
</feature>
<proteinExistence type="inferred from homology"/>
<evidence type="ECO:0000256" key="1">
    <source>
        <dbReference type="ARBA" id="ARBA00008857"/>
    </source>
</evidence>
<sequence>MSNVRAAASHLKLVPGATGRLPQYMHRRAGIYYFKRKVPADAREAFPYPGGQVWKSLDTNLLTVAKVRLAVEVTEFNLTLAAYRRQRAAAIATQGVRPAVLQNAGQPVLSVVQGKAGEAEDLSQGAKPSKPPMEQASPLDCGQNSDQGSPADEQSPLLERLRFLEAELERMRSKSTSESTPGTPAVIPTAAVLSTACSTQSNAAIPDRAVVHGSGAAGNCTMLHLFEDWKQTQTRPRTINAVETAVLEFRELHGPVAVEAISRSMARAYRDQLLERGLARGTIENKLGFLSTLVRHGMSELVEYLAANPFERIEIVGATGIKPPKERRAYEVSELNKVFASRLYTGGYRPEGQSKDAAYWLPILGPFVGARIEELCQLAVKDIQRINGVWCLRICNLDDDQNVKNDGSFRRVPLHEEVIASGFLAYVAGVAAAGHSRVFPTLRNNNANRIYSNSPGKWWGRYLDSIGLSDQRLDYHSFRYSFKQQCTLCGIETEVRDALTGHWVSNNDSGRAYMRAEARQYPFPKLVAAIKQLRYEEVRTSHLHIERPLEGVDVLIQ</sequence>
<name>A0ABU1V8H7_9BURK</name>
<evidence type="ECO:0000259" key="7">
    <source>
        <dbReference type="PROSITE" id="PS51900"/>
    </source>
</evidence>
<gene>
    <name evidence="8" type="ORF">J2X09_001503</name>
</gene>
<reference evidence="8 9" key="1">
    <citation type="submission" date="2023-07" db="EMBL/GenBank/DDBJ databases">
        <title>Sorghum-associated microbial communities from plants grown in Nebraska, USA.</title>
        <authorList>
            <person name="Schachtman D."/>
        </authorList>
    </citation>
    <scope>NUCLEOTIDE SEQUENCE [LARGE SCALE GENOMIC DNA]</scope>
    <source>
        <strain evidence="8 9">BE240</strain>
    </source>
</reference>
<dbReference type="PROSITE" id="PS51900">
    <property type="entry name" value="CB"/>
    <property type="match status" value="1"/>
</dbReference>
<evidence type="ECO:0000256" key="2">
    <source>
        <dbReference type="ARBA" id="ARBA00022908"/>
    </source>
</evidence>
<dbReference type="PANTHER" id="PTHR30349">
    <property type="entry name" value="PHAGE INTEGRASE-RELATED"/>
    <property type="match status" value="1"/>
</dbReference>
<protein>
    <submittedName>
        <fullName evidence="8">Integrase</fullName>
    </submittedName>
</protein>
<dbReference type="InterPro" id="IPR050090">
    <property type="entry name" value="Tyrosine_recombinase_XerCD"/>
</dbReference>
<comment type="similarity">
    <text evidence="1">Belongs to the 'phage' integrase family.</text>
</comment>
<dbReference type="InterPro" id="IPR013762">
    <property type="entry name" value="Integrase-like_cat_sf"/>
</dbReference>
<evidence type="ECO:0000256" key="5">
    <source>
        <dbReference type="PROSITE-ProRule" id="PRU01248"/>
    </source>
</evidence>
<organism evidence="8 9">
    <name type="scientific">Hydrogenophaga laconesensis</name>
    <dbReference type="NCBI Taxonomy" id="1805971"/>
    <lineage>
        <taxon>Bacteria</taxon>
        <taxon>Pseudomonadati</taxon>
        <taxon>Pseudomonadota</taxon>
        <taxon>Betaproteobacteria</taxon>
        <taxon>Burkholderiales</taxon>
        <taxon>Comamonadaceae</taxon>
        <taxon>Hydrogenophaga</taxon>
    </lineage>
</organism>
<evidence type="ECO:0000256" key="3">
    <source>
        <dbReference type="ARBA" id="ARBA00023125"/>
    </source>
</evidence>
<comment type="caution">
    <text evidence="8">The sequence shown here is derived from an EMBL/GenBank/DDBJ whole genome shotgun (WGS) entry which is preliminary data.</text>
</comment>
<keyword evidence="2" id="KW-0229">DNA integration</keyword>
<dbReference type="EMBL" id="JAVDWE010000003">
    <property type="protein sequence ID" value="MDR7093771.1"/>
    <property type="molecule type" value="Genomic_DNA"/>
</dbReference>
<keyword evidence="9" id="KW-1185">Reference proteome</keyword>
<feature type="region of interest" description="Disordered" evidence="6">
    <location>
        <begin position="115"/>
        <end position="156"/>
    </location>
</feature>
<keyword evidence="3 5" id="KW-0238">DNA-binding</keyword>